<reference evidence="1 2" key="1">
    <citation type="submission" date="2016-07" db="EMBL/GenBank/DDBJ databases">
        <title>Multiple horizontal gene transfer events from other fungi enriched the ability of initially mycotrophic Trichoderma (Ascomycota) to feed on dead plant biomass.</title>
        <authorList>
            <consortium name="DOE Joint Genome Institute"/>
            <person name="Aerts A."/>
            <person name="Atanasova L."/>
            <person name="Chenthamara K."/>
            <person name="Zhang J."/>
            <person name="Grujic M."/>
            <person name="Henrissat B."/>
            <person name="Kuo A."/>
            <person name="Salamov A."/>
            <person name="Lipzen A."/>
            <person name="Labutti K."/>
            <person name="Barry K."/>
            <person name="Miao Y."/>
            <person name="Rahimi M.J."/>
            <person name="Shen Q."/>
            <person name="Grigoriev I.V."/>
            <person name="Kubicek C.P."/>
            <person name="Druzhinina I.S."/>
        </authorList>
    </citation>
    <scope>NUCLEOTIDE SEQUENCE [LARGE SCALE GENOMIC DNA]</scope>
    <source>
        <strain evidence="1 2">CBS 433.97</strain>
    </source>
</reference>
<gene>
    <name evidence="1" type="ORF">M441DRAFT_53613</name>
</gene>
<evidence type="ECO:0000313" key="2">
    <source>
        <dbReference type="Proteomes" id="UP000240493"/>
    </source>
</evidence>
<dbReference type="EMBL" id="KZ679256">
    <property type="protein sequence ID" value="PTB46924.1"/>
    <property type="molecule type" value="Genomic_DNA"/>
</dbReference>
<organism evidence="1 2">
    <name type="scientific">Trichoderma asperellum (strain ATCC 204424 / CBS 433.97 / NBRC 101777)</name>
    <dbReference type="NCBI Taxonomy" id="1042311"/>
    <lineage>
        <taxon>Eukaryota</taxon>
        <taxon>Fungi</taxon>
        <taxon>Dikarya</taxon>
        <taxon>Ascomycota</taxon>
        <taxon>Pezizomycotina</taxon>
        <taxon>Sordariomycetes</taxon>
        <taxon>Hypocreomycetidae</taxon>
        <taxon>Hypocreales</taxon>
        <taxon>Hypocreaceae</taxon>
        <taxon>Trichoderma</taxon>
    </lineage>
</organism>
<sequence length="70" mass="7478">MLRLSGHIVVHPCKPNNTAPPGPSAIGSSQSRICCLLLLLAHNWTQRAVHVCGCTMIGLPQHCLRANIGI</sequence>
<proteinExistence type="predicted"/>
<dbReference type="AlphaFoldDB" id="A0A2T3ZQ64"/>
<dbReference type="Proteomes" id="UP000240493">
    <property type="component" value="Unassembled WGS sequence"/>
</dbReference>
<name>A0A2T3ZQ64_TRIA4</name>
<protein>
    <submittedName>
        <fullName evidence="1">Uncharacterized protein</fullName>
    </submittedName>
</protein>
<accession>A0A2T3ZQ64</accession>
<evidence type="ECO:0000313" key="1">
    <source>
        <dbReference type="EMBL" id="PTB46924.1"/>
    </source>
</evidence>
<keyword evidence="2" id="KW-1185">Reference proteome</keyword>